<evidence type="ECO:0000259" key="4">
    <source>
        <dbReference type="Pfam" id="PF25023"/>
    </source>
</evidence>
<name>A0ABT1J767_9ACTN</name>
<dbReference type="InterPro" id="IPR006530">
    <property type="entry name" value="YD"/>
</dbReference>
<keyword evidence="1" id="KW-0677">Repeat</keyword>
<dbReference type="Pfam" id="PF20148">
    <property type="entry name" value="DUF6531"/>
    <property type="match status" value="1"/>
</dbReference>
<evidence type="ECO:0000313" key="5">
    <source>
        <dbReference type="EMBL" id="MCP2313277.1"/>
    </source>
</evidence>
<feature type="domain" description="DUF6531" evidence="3">
    <location>
        <begin position="112"/>
        <end position="179"/>
    </location>
</feature>
<dbReference type="InterPro" id="IPR022385">
    <property type="entry name" value="Rhs_assc_core"/>
</dbReference>
<dbReference type="Pfam" id="PF25023">
    <property type="entry name" value="TEN_YD-shell"/>
    <property type="match status" value="1"/>
</dbReference>
<dbReference type="Proteomes" id="UP001206483">
    <property type="component" value="Unassembled WGS sequence"/>
</dbReference>
<dbReference type="InterPro" id="IPR056823">
    <property type="entry name" value="TEN-like_YD-shell"/>
</dbReference>
<dbReference type="InterPro" id="IPR050708">
    <property type="entry name" value="T6SS_VgrG/RHS"/>
</dbReference>
<proteinExistence type="predicted"/>
<organism evidence="5 6">
    <name type="scientific">Kitasatospora paracochleata</name>
    <dbReference type="NCBI Taxonomy" id="58354"/>
    <lineage>
        <taxon>Bacteria</taxon>
        <taxon>Bacillati</taxon>
        <taxon>Actinomycetota</taxon>
        <taxon>Actinomycetes</taxon>
        <taxon>Kitasatosporales</taxon>
        <taxon>Streptomycetaceae</taxon>
        <taxon>Kitasatospora</taxon>
    </lineage>
</organism>
<feature type="compositionally biased region" description="Basic and acidic residues" evidence="2">
    <location>
        <begin position="92"/>
        <end position="111"/>
    </location>
</feature>
<sequence>MSNQIVKALEHGAEKLGKTLAEDAGKALKGFYKKAGDNLKKVAHNTREVEAKHAKDLEKILSGHGGKGVPHPRAGSGGHGPRGTSHPKRRGRDQVQKPRTEGRRHDSRKCPGEPVDIATGRMFIDQVDASLPGSLPLEFTRNFESGLLTGRWMGPKWICTFDERLEIDEQGVVHIRADRITQAYPHPEPGDPVFASAGSRHELDLTDGLYTVTDPATGLLKEFTPTPERDEALLTRVRDRHGRHYTFSYDEDGIPLAITHSGGYKLLVTVDADRITALRLANATESGGDALLMRYSYTDGDLTAVYNSSGKPMRFANDAVGRVLSWTDRNNSQYRYTYDQHDRITDEGGADGTLRFHFAYGDPDPETGLRTHTETNVLGHTTTYLINENAQITAVTDPLGHTTTYERDDYDRLLAETDPLGRTTRYEYDGAGDLVRVTRPDGEQTTVTYSDRLSLPVTIAEPGGATWQQEYDDSGLRTALTDPLGATTRYTHDELGHLTSITDALGNTSLVTGNAAGLPVELTGPTGALTRLTRDAFGRIRTITDPLGGITRLTWTVEGNLATRTAADGSTQSWTYDGEGNNLTHTDELGQVTTLEYTHFETLAARTTPDGSRMTFTHDANMQLVAVTNAIGQAWKYTYDDAGRLVGETDFDGRTLGYTLDGAGQLTAVTDPLGRQTVFGYDLMGRTVSRTVGDRRTVYGYDPSGHLTRASGPDAEILRTVDALGRLLTESVNGRTLSVTRDRLGRRLGRTTPSGHTSVWEYDAAGRPAALTTGGGRFGFAYDAIGRERERTIGDHLTLTSDWDDRHALVGQSLRTTASADRPVLQQQEYEYRADGHLVGLRDSLRGGRTFDVSPTGRVVAVRAETWTEQYTYDPNGNQLTADWPRQVGGETALGAREYTGTRLTAAGRVRYEYDSAGRMTLRRQTRLSKAPATWHYTWDDENRLAEVRTPDGSRWRYTYDPFGRRIAKCRLDEAGAAVEQTHFTWDGTVLVEQWTEAPALPGRHVITWDHQGVRPLAQNEAITARTTGNTQDETDRRFFAIVTDLVGTPSEILDPATGQIAWQASSTLWGRTAWPADSATYTPLRFPGQYYDPETRLHYNLHRYYDPETARYISPDPLGLIPSPNPLAYVDNPHAWIDPLGLSPHWYGDADFVVGSNGVALPTSAARLEAGLNGAVTSGAPGFGTFPTKSAGTGYELPGGNRIRIMQPQANGAAGLRASFTNATDAPVSPFTGKPVQPPKKLPPGMTPKQHVRERTHLELEP</sequence>
<dbReference type="InterPro" id="IPR031325">
    <property type="entry name" value="RHS_repeat"/>
</dbReference>
<dbReference type="EMBL" id="JAMZDX010000006">
    <property type="protein sequence ID" value="MCP2313277.1"/>
    <property type="molecule type" value="Genomic_DNA"/>
</dbReference>
<feature type="domain" description="Teneurin-like YD-shell" evidence="4">
    <location>
        <begin position="1037"/>
        <end position="1117"/>
    </location>
</feature>
<feature type="region of interest" description="Disordered" evidence="2">
    <location>
        <begin position="61"/>
        <end position="115"/>
    </location>
</feature>
<evidence type="ECO:0000259" key="3">
    <source>
        <dbReference type="Pfam" id="PF20148"/>
    </source>
</evidence>
<feature type="compositionally biased region" description="Pro residues" evidence="2">
    <location>
        <begin position="1237"/>
        <end position="1247"/>
    </location>
</feature>
<evidence type="ECO:0000313" key="6">
    <source>
        <dbReference type="Proteomes" id="UP001206483"/>
    </source>
</evidence>
<keyword evidence="6" id="KW-1185">Reference proteome</keyword>
<dbReference type="NCBIfam" id="TIGR03696">
    <property type="entry name" value="Rhs_assc_core"/>
    <property type="match status" value="1"/>
</dbReference>
<feature type="region of interest" description="Disordered" evidence="2">
    <location>
        <begin position="1225"/>
        <end position="1263"/>
    </location>
</feature>
<evidence type="ECO:0000256" key="2">
    <source>
        <dbReference type="SAM" id="MobiDB-lite"/>
    </source>
</evidence>
<dbReference type="RefSeq" id="WP_301330896.1">
    <property type="nucleotide sequence ID" value="NZ_BAAAUB010000039.1"/>
</dbReference>
<feature type="compositionally biased region" description="Basic and acidic residues" evidence="2">
    <location>
        <begin position="1252"/>
        <end position="1263"/>
    </location>
</feature>
<reference evidence="5 6" key="1">
    <citation type="submission" date="2022-06" db="EMBL/GenBank/DDBJ databases">
        <title>Sequencing the genomes of 1000 actinobacteria strains.</title>
        <authorList>
            <person name="Klenk H.-P."/>
        </authorList>
    </citation>
    <scope>NUCLEOTIDE SEQUENCE [LARGE SCALE GENOMIC DNA]</scope>
    <source>
        <strain evidence="5 6">DSM 41656</strain>
    </source>
</reference>
<dbReference type="NCBIfam" id="TIGR01643">
    <property type="entry name" value="YD_repeat_2x"/>
    <property type="match status" value="11"/>
</dbReference>
<protein>
    <submittedName>
        <fullName evidence="5">RHS repeat-associated protein</fullName>
    </submittedName>
</protein>
<dbReference type="PANTHER" id="PTHR32305">
    <property type="match status" value="1"/>
</dbReference>
<dbReference type="InterPro" id="IPR045351">
    <property type="entry name" value="DUF6531"/>
</dbReference>
<gene>
    <name evidence="5" type="ORF">FHR36_006458</name>
</gene>
<dbReference type="Gene3D" id="2.180.10.10">
    <property type="entry name" value="RHS repeat-associated core"/>
    <property type="match status" value="2"/>
</dbReference>
<accession>A0ABT1J767</accession>
<dbReference type="PANTHER" id="PTHR32305:SF15">
    <property type="entry name" value="PROTEIN RHSA-RELATED"/>
    <property type="match status" value="1"/>
</dbReference>
<dbReference type="Pfam" id="PF05593">
    <property type="entry name" value="RHS_repeat"/>
    <property type="match status" value="8"/>
</dbReference>
<comment type="caution">
    <text evidence="5">The sequence shown here is derived from an EMBL/GenBank/DDBJ whole genome shotgun (WGS) entry which is preliminary data.</text>
</comment>
<evidence type="ECO:0000256" key="1">
    <source>
        <dbReference type="ARBA" id="ARBA00022737"/>
    </source>
</evidence>